<dbReference type="RefSeq" id="WP_048731997.1">
    <property type="nucleotide sequence ID" value="NZ_CP012033.1"/>
</dbReference>
<feature type="domain" description="Orn/DAP/Arg decarboxylase 2 N-terminal" evidence="9">
    <location>
        <begin position="38"/>
        <end position="296"/>
    </location>
</feature>
<comment type="similarity">
    <text evidence="5">Belongs to the Orn/Lys/Arg decarboxylase class-II family. LysA subfamily.</text>
</comment>
<feature type="binding site" evidence="5">
    <location>
        <begin position="289"/>
        <end position="292"/>
    </location>
    <ligand>
        <name>pyridoxal 5'-phosphate</name>
        <dbReference type="ChEBI" id="CHEBI:597326"/>
    </ligand>
</feature>
<dbReference type="CDD" id="cd06828">
    <property type="entry name" value="PLPDE_III_DapDC"/>
    <property type="match status" value="1"/>
</dbReference>
<evidence type="ECO:0000256" key="1">
    <source>
        <dbReference type="ARBA" id="ARBA00001933"/>
    </source>
</evidence>
<comment type="cofactor">
    <cofactor evidence="1 5 7 8">
        <name>pyridoxal 5'-phosphate</name>
        <dbReference type="ChEBI" id="CHEBI:597326"/>
    </cofactor>
</comment>
<feature type="binding site" evidence="5">
    <location>
        <position position="361"/>
    </location>
    <ligand>
        <name>substrate</name>
    </ligand>
</feature>
<evidence type="ECO:0000256" key="8">
    <source>
        <dbReference type="RuleBase" id="RU003738"/>
    </source>
</evidence>
<organism evidence="10 11">
    <name type="scientific">Levilactobacillus koreensis</name>
    <dbReference type="NCBI Taxonomy" id="637971"/>
    <lineage>
        <taxon>Bacteria</taxon>
        <taxon>Bacillati</taxon>
        <taxon>Bacillota</taxon>
        <taxon>Bacilli</taxon>
        <taxon>Lactobacillales</taxon>
        <taxon>Lactobacillaceae</taxon>
        <taxon>Levilactobacillus</taxon>
    </lineage>
</organism>
<dbReference type="SUPFAM" id="SSF51419">
    <property type="entry name" value="PLP-binding barrel"/>
    <property type="match status" value="1"/>
</dbReference>
<dbReference type="AlphaFoldDB" id="A0AAC8UTH4"/>
<comment type="function">
    <text evidence="5">Specifically catalyzes the decarboxylation of meso-diaminopimelate (meso-DAP) to L-lysine.</text>
</comment>
<comment type="catalytic activity">
    <reaction evidence="5 8">
        <text>meso-2,6-diaminopimelate + H(+) = L-lysine + CO2</text>
        <dbReference type="Rhea" id="RHEA:15101"/>
        <dbReference type="ChEBI" id="CHEBI:15378"/>
        <dbReference type="ChEBI" id="CHEBI:16526"/>
        <dbReference type="ChEBI" id="CHEBI:32551"/>
        <dbReference type="ChEBI" id="CHEBI:57791"/>
        <dbReference type="EC" id="4.1.1.20"/>
    </reaction>
</comment>
<evidence type="ECO:0000256" key="5">
    <source>
        <dbReference type="HAMAP-Rule" id="MF_02120"/>
    </source>
</evidence>
<dbReference type="Pfam" id="PF02784">
    <property type="entry name" value="Orn_Arg_deC_N"/>
    <property type="match status" value="1"/>
</dbReference>
<feature type="binding site" evidence="5">
    <location>
        <position position="292"/>
    </location>
    <ligand>
        <name>substrate</name>
    </ligand>
</feature>
<proteinExistence type="inferred from homology"/>
<dbReference type="Proteomes" id="UP000036000">
    <property type="component" value="Chromosome"/>
</dbReference>
<feature type="binding site" evidence="5">
    <location>
        <position position="389"/>
    </location>
    <ligand>
        <name>substrate</name>
    </ligand>
</feature>
<comment type="pathway">
    <text evidence="5 8">Amino-acid biosynthesis; L-lysine biosynthesis via DAP pathway; L-lysine from DL-2,6-diaminopimelate: step 1/1.</text>
</comment>
<sequence>MSKQRLQANEQGHLVLGGVDATRLAQEYGTPLVVYDVAAIRRQIQEFRAAFTRSGLRYQISYASKAFATVAMYQVIDEEGLHADVVSGGELYTALQAGFPVRDLSFHGNNKSLAELEMAVENHVGVIVLDNFHEIELLKRVLVDRNASCDVMLRVTPGITAHTHRYTQTGQVDSKFGFDVDSGQATRALQKVLAIPQMNVIGLHAHIGSQIFDVTGFDLLVKKLMTISAQWRDRLGFTPRILNLGGGFGIAYTATDDPLTPADFIQPIAARLRQLADRYQLPLPEVWIEPGRAIVGPAGYNLYTVGSRKDIPDLTTYLSVDGGMGDNIRPALYQAKYAAVLANKMNEPTHETVHLTGKYCESGDILIDQLALSRNEPGDLIAVLDTGAYGYSMASNYNRNPRPAVVFVEDGQAKVVVRRETYADLVRLDVRYE</sequence>
<evidence type="ECO:0000313" key="10">
    <source>
        <dbReference type="EMBL" id="AKP63596.1"/>
    </source>
</evidence>
<feature type="binding site" evidence="5">
    <location>
        <position position="389"/>
    </location>
    <ligand>
        <name>pyridoxal 5'-phosphate</name>
        <dbReference type="ChEBI" id="CHEBI:597326"/>
    </ligand>
</feature>
<evidence type="ECO:0000256" key="6">
    <source>
        <dbReference type="NCBIfam" id="TIGR01048"/>
    </source>
</evidence>
<evidence type="ECO:0000259" key="9">
    <source>
        <dbReference type="Pfam" id="PF02784"/>
    </source>
</evidence>
<dbReference type="InterPro" id="IPR009006">
    <property type="entry name" value="Ala_racemase/Decarboxylase_C"/>
</dbReference>
<dbReference type="SUPFAM" id="SSF50621">
    <property type="entry name" value="Alanine racemase C-terminal domain-like"/>
    <property type="match status" value="1"/>
</dbReference>
<dbReference type="EMBL" id="CP012033">
    <property type="protein sequence ID" value="AKP63596.1"/>
    <property type="molecule type" value="Genomic_DNA"/>
</dbReference>
<dbReference type="GO" id="GO:0030170">
    <property type="term" value="F:pyridoxal phosphate binding"/>
    <property type="evidence" value="ECO:0007669"/>
    <property type="project" value="UniProtKB-UniRule"/>
</dbReference>
<evidence type="ECO:0000256" key="7">
    <source>
        <dbReference type="PIRSR" id="PIRSR600183-50"/>
    </source>
</evidence>
<reference evidence="10 11" key="1">
    <citation type="submission" date="2015-07" db="EMBL/GenBank/DDBJ databases">
        <title>Lactobacillus korensis/26-25/ whole genome sequencing.</title>
        <authorList>
            <person name="Kim M.K."/>
            <person name="Im W.-T."/>
            <person name="Srinivasan S."/>
            <person name="Lee J.-J."/>
        </authorList>
    </citation>
    <scope>NUCLEOTIDE SEQUENCE [LARGE SCALE GENOMIC DNA]</scope>
    <source>
        <strain evidence="10 11">26-25</strain>
    </source>
</reference>
<dbReference type="InterPro" id="IPR029066">
    <property type="entry name" value="PLP-binding_barrel"/>
</dbReference>
<dbReference type="KEGG" id="lko:ABN16_00280"/>
<dbReference type="GO" id="GO:0009089">
    <property type="term" value="P:lysine biosynthetic process via diaminopimelate"/>
    <property type="evidence" value="ECO:0007669"/>
    <property type="project" value="UniProtKB-UniRule"/>
</dbReference>
<dbReference type="GO" id="GO:0008836">
    <property type="term" value="F:diaminopimelate decarboxylase activity"/>
    <property type="evidence" value="ECO:0007669"/>
    <property type="project" value="UniProtKB-UniRule"/>
</dbReference>
<keyword evidence="4 5" id="KW-0456">Lyase</keyword>
<evidence type="ECO:0000256" key="3">
    <source>
        <dbReference type="ARBA" id="ARBA00022898"/>
    </source>
</evidence>
<dbReference type="EC" id="4.1.1.20" evidence="5 6"/>
<dbReference type="HAMAP" id="MF_02120">
    <property type="entry name" value="LysA"/>
    <property type="match status" value="1"/>
</dbReference>
<gene>
    <name evidence="5" type="primary">lysA</name>
    <name evidence="10" type="ORF">ABN16_00280</name>
</gene>
<evidence type="ECO:0000256" key="2">
    <source>
        <dbReference type="ARBA" id="ARBA00022793"/>
    </source>
</evidence>
<dbReference type="InterPro" id="IPR022657">
    <property type="entry name" value="De-COase2_CS"/>
</dbReference>
<keyword evidence="5 8" id="KW-0457">Lysine biosynthesis</keyword>
<keyword evidence="5" id="KW-0028">Amino-acid biosynthesis</keyword>
<feature type="modified residue" description="N6-(pyridoxal phosphate)lysine" evidence="5 7">
    <location>
        <position position="65"/>
    </location>
</feature>
<feature type="binding site" evidence="5">
    <location>
        <position position="329"/>
    </location>
    <ligand>
        <name>substrate</name>
    </ligand>
</feature>
<dbReference type="Gene3D" id="3.20.20.10">
    <property type="entry name" value="Alanine racemase"/>
    <property type="match status" value="1"/>
</dbReference>
<accession>A0AAC8UTH4</accession>
<comment type="subunit">
    <text evidence="5">Homodimer.</text>
</comment>
<evidence type="ECO:0000313" key="11">
    <source>
        <dbReference type="Proteomes" id="UP000036000"/>
    </source>
</evidence>
<feature type="binding site" evidence="5">
    <location>
        <position position="247"/>
    </location>
    <ligand>
        <name>pyridoxal 5'-phosphate</name>
        <dbReference type="ChEBI" id="CHEBI:597326"/>
    </ligand>
</feature>
<keyword evidence="3 5" id="KW-0663">Pyridoxal phosphate</keyword>
<dbReference type="InterPro" id="IPR022644">
    <property type="entry name" value="De-COase2_N"/>
</dbReference>
<dbReference type="PROSITE" id="PS00879">
    <property type="entry name" value="ODR_DC_2_2"/>
    <property type="match status" value="1"/>
</dbReference>
<dbReference type="PRINTS" id="PR01181">
    <property type="entry name" value="DAPDCRBXLASE"/>
</dbReference>
<dbReference type="Gene3D" id="2.40.37.10">
    <property type="entry name" value="Lyase, Ornithine Decarboxylase, Chain A, domain 1"/>
    <property type="match status" value="1"/>
</dbReference>
<keyword evidence="2 5" id="KW-0210">Decarboxylase</keyword>
<dbReference type="PANTHER" id="PTHR43727:SF2">
    <property type="entry name" value="GROUP IV DECARBOXYLASE"/>
    <property type="match status" value="1"/>
</dbReference>
<dbReference type="InterPro" id="IPR000183">
    <property type="entry name" value="Orn/DAP/Arg_de-COase"/>
</dbReference>
<dbReference type="PANTHER" id="PTHR43727">
    <property type="entry name" value="DIAMINOPIMELATE DECARBOXYLASE"/>
    <property type="match status" value="1"/>
</dbReference>
<evidence type="ECO:0000256" key="4">
    <source>
        <dbReference type="ARBA" id="ARBA00023239"/>
    </source>
</evidence>
<feature type="binding site" evidence="5">
    <location>
        <position position="333"/>
    </location>
    <ligand>
        <name>substrate</name>
    </ligand>
</feature>
<dbReference type="FunFam" id="3.20.20.10:FF:000003">
    <property type="entry name" value="Diaminopimelate decarboxylase"/>
    <property type="match status" value="1"/>
</dbReference>
<keyword evidence="11" id="KW-1185">Reference proteome</keyword>
<name>A0AAC8UTH4_9LACO</name>
<dbReference type="NCBIfam" id="TIGR01048">
    <property type="entry name" value="lysA"/>
    <property type="match status" value="1"/>
</dbReference>
<protein>
    <recommendedName>
        <fullName evidence="5 6">Diaminopimelate decarboxylase</fullName>
        <shortName evidence="5">DAP decarboxylase</shortName>
        <shortName evidence="5">DAPDC</shortName>
        <ecNumber evidence="5 6">4.1.1.20</ecNumber>
    </recommendedName>
</protein>
<dbReference type="PRINTS" id="PR01179">
    <property type="entry name" value="ODADCRBXLASE"/>
</dbReference>
<feature type="active site" description="Proton donor" evidence="7">
    <location>
        <position position="360"/>
    </location>
</feature>
<dbReference type="InterPro" id="IPR002986">
    <property type="entry name" value="DAP_deCOOHase_LysA"/>
</dbReference>